<keyword evidence="7" id="KW-0460">Magnesium</keyword>
<dbReference type="Gene3D" id="1.10.150.340">
    <property type="entry name" value="Pyrimidine 5'-nucleotidase (UMPH-1), N-terminal domain"/>
    <property type="match status" value="1"/>
</dbReference>
<dbReference type="EC" id="3.1.3.5" evidence="3"/>
<dbReference type="EMBL" id="MHCT01000003">
    <property type="protein sequence ID" value="OGY26610.1"/>
    <property type="molecule type" value="Genomic_DNA"/>
</dbReference>
<organism evidence="9 10">
    <name type="scientific">Candidatus Woykebacteria bacterium RBG_16_44_10</name>
    <dbReference type="NCBI Taxonomy" id="1802597"/>
    <lineage>
        <taxon>Bacteria</taxon>
        <taxon>Candidatus Woykeibacteriota</taxon>
    </lineage>
</organism>
<evidence type="ECO:0000256" key="5">
    <source>
        <dbReference type="ARBA" id="ARBA00022741"/>
    </source>
</evidence>
<dbReference type="PANTHER" id="PTHR13045">
    <property type="entry name" value="5'-NUCLEOTIDASE"/>
    <property type="match status" value="1"/>
</dbReference>
<comment type="caution">
    <text evidence="9">The sequence shown here is derived from an EMBL/GenBank/DDBJ whole genome shotgun (WGS) entry which is preliminary data.</text>
</comment>
<keyword evidence="4" id="KW-0479">Metal-binding</keyword>
<evidence type="ECO:0000256" key="1">
    <source>
        <dbReference type="ARBA" id="ARBA00000815"/>
    </source>
</evidence>
<dbReference type="GO" id="GO:0000166">
    <property type="term" value="F:nucleotide binding"/>
    <property type="evidence" value="ECO:0007669"/>
    <property type="project" value="UniProtKB-KW"/>
</dbReference>
<dbReference type="STRING" id="1802597.A2Z24_02205"/>
<dbReference type="Proteomes" id="UP000177588">
    <property type="component" value="Unassembled WGS sequence"/>
</dbReference>
<evidence type="ECO:0000256" key="6">
    <source>
        <dbReference type="ARBA" id="ARBA00022801"/>
    </source>
</evidence>
<proteinExistence type="inferred from homology"/>
<evidence type="ECO:0000256" key="8">
    <source>
        <dbReference type="ARBA" id="ARBA00023080"/>
    </source>
</evidence>
<dbReference type="PANTHER" id="PTHR13045:SF0">
    <property type="entry name" value="7-METHYLGUANOSINE PHOSPHATE-SPECIFIC 5'-NUCLEOTIDASE"/>
    <property type="match status" value="1"/>
</dbReference>
<protein>
    <recommendedName>
        <fullName evidence="3">5'-nucleotidase</fullName>
        <ecNumber evidence="3">3.1.3.5</ecNumber>
    </recommendedName>
</protein>
<evidence type="ECO:0000256" key="4">
    <source>
        <dbReference type="ARBA" id="ARBA00022723"/>
    </source>
</evidence>
<gene>
    <name evidence="9" type="ORF">A2Z24_02205</name>
</gene>
<dbReference type="Gene3D" id="3.40.50.1000">
    <property type="entry name" value="HAD superfamily/HAD-like"/>
    <property type="match status" value="1"/>
</dbReference>
<dbReference type="InterPro" id="IPR036412">
    <property type="entry name" value="HAD-like_sf"/>
</dbReference>
<evidence type="ECO:0000256" key="2">
    <source>
        <dbReference type="ARBA" id="ARBA00008389"/>
    </source>
</evidence>
<reference evidence="9 10" key="1">
    <citation type="journal article" date="2016" name="Nat. Commun.">
        <title>Thousands of microbial genomes shed light on interconnected biogeochemical processes in an aquifer system.</title>
        <authorList>
            <person name="Anantharaman K."/>
            <person name="Brown C.T."/>
            <person name="Hug L.A."/>
            <person name="Sharon I."/>
            <person name="Castelle C.J."/>
            <person name="Probst A.J."/>
            <person name="Thomas B.C."/>
            <person name="Singh A."/>
            <person name="Wilkins M.J."/>
            <person name="Karaoz U."/>
            <person name="Brodie E.L."/>
            <person name="Williams K.H."/>
            <person name="Hubbard S.S."/>
            <person name="Banfield J.F."/>
        </authorList>
    </citation>
    <scope>NUCLEOTIDE SEQUENCE [LARGE SCALE GENOMIC DNA]</scope>
</reference>
<keyword evidence="8" id="KW-0546">Nucleotide metabolism</keyword>
<comment type="catalytic activity">
    <reaction evidence="1">
        <text>a ribonucleoside 5'-phosphate + H2O = a ribonucleoside + phosphate</text>
        <dbReference type="Rhea" id="RHEA:12484"/>
        <dbReference type="ChEBI" id="CHEBI:15377"/>
        <dbReference type="ChEBI" id="CHEBI:18254"/>
        <dbReference type="ChEBI" id="CHEBI:43474"/>
        <dbReference type="ChEBI" id="CHEBI:58043"/>
        <dbReference type="EC" id="3.1.3.5"/>
    </reaction>
</comment>
<dbReference type="NCBIfam" id="TIGR01488">
    <property type="entry name" value="HAD-SF-IB"/>
    <property type="match status" value="1"/>
</dbReference>
<accession>A0A1G1WGP3</accession>
<dbReference type="InterPro" id="IPR023214">
    <property type="entry name" value="HAD_sf"/>
</dbReference>
<evidence type="ECO:0000256" key="3">
    <source>
        <dbReference type="ARBA" id="ARBA00012643"/>
    </source>
</evidence>
<keyword evidence="5" id="KW-0547">Nucleotide-binding</keyword>
<dbReference type="GO" id="GO:0000287">
    <property type="term" value="F:magnesium ion binding"/>
    <property type="evidence" value="ECO:0007669"/>
    <property type="project" value="InterPro"/>
</dbReference>
<dbReference type="AlphaFoldDB" id="A0A1G1WGP3"/>
<dbReference type="GO" id="GO:0008253">
    <property type="term" value="F:5'-nucleotidase activity"/>
    <property type="evidence" value="ECO:0007669"/>
    <property type="project" value="UniProtKB-EC"/>
</dbReference>
<comment type="similarity">
    <text evidence="2">Belongs to the pyrimidine 5'-nucleotidase family.</text>
</comment>
<evidence type="ECO:0000313" key="9">
    <source>
        <dbReference type="EMBL" id="OGY26610.1"/>
    </source>
</evidence>
<dbReference type="SUPFAM" id="SSF56784">
    <property type="entry name" value="HAD-like"/>
    <property type="match status" value="1"/>
</dbReference>
<dbReference type="GO" id="GO:0005737">
    <property type="term" value="C:cytoplasm"/>
    <property type="evidence" value="ECO:0007669"/>
    <property type="project" value="InterPro"/>
</dbReference>
<dbReference type="InterPro" id="IPR006434">
    <property type="entry name" value="Pyrimidine_nucleotidase_eu"/>
</dbReference>
<dbReference type="GO" id="GO:0009117">
    <property type="term" value="P:nucleotide metabolic process"/>
    <property type="evidence" value="ECO:0007669"/>
    <property type="project" value="UniProtKB-KW"/>
</dbReference>
<evidence type="ECO:0000256" key="7">
    <source>
        <dbReference type="ARBA" id="ARBA00022842"/>
    </source>
</evidence>
<keyword evidence="6" id="KW-0378">Hydrolase</keyword>
<evidence type="ECO:0000313" key="10">
    <source>
        <dbReference type="Proteomes" id="UP000177588"/>
    </source>
</evidence>
<sequence length="282" mass="32726">MTRKTISFSNDSSLGGFLYQNRSRILTKLNSFISAGKDKLHLVLDFDRTLTLSQNRFGENVTTWEILKGYLTPSGQKEYQRFYDFYRRLEVENQLKRTHAVEWWEGVLNLFIKERLKRSSIEHIVARDMPARSYARELFSVCQSKGIPTIIISAGIKDVIDIWCKSHVIKPTKVLATKLFFSPKGFVRGWYRNSFIYVLNKREKGHAEISNIRSGRPNTILIGDDVYDSQMVDGKENVIRIMVHDPRKDAADESDYKLLQKFDLLIKTGDLLPVIKLLELFP</sequence>
<dbReference type="Pfam" id="PF05822">
    <property type="entry name" value="UMPH-1"/>
    <property type="match status" value="1"/>
</dbReference>
<name>A0A1G1WGP3_9BACT</name>